<dbReference type="EMBL" id="CH480819">
    <property type="protein sequence ID" value="EDW53124.1"/>
    <property type="molecule type" value="Genomic_DNA"/>
</dbReference>
<proteinExistence type="predicted"/>
<evidence type="ECO:0000313" key="2">
    <source>
        <dbReference type="EMBL" id="EDW53124.1"/>
    </source>
</evidence>
<name>B4I0U3_DROSE</name>
<feature type="compositionally biased region" description="Low complexity" evidence="1">
    <location>
        <begin position="52"/>
        <end position="71"/>
    </location>
</feature>
<accession>B4I0U3</accession>
<dbReference type="Proteomes" id="UP000001292">
    <property type="component" value="Unassembled WGS sequence"/>
</dbReference>
<reference evidence="2 3" key="1">
    <citation type="journal article" date="2007" name="Nature">
        <title>Evolution of genes and genomes on the Drosophila phylogeny.</title>
        <authorList>
            <consortium name="Drosophila 12 Genomes Consortium"/>
            <person name="Clark A.G."/>
            <person name="Eisen M.B."/>
            <person name="Smith D.R."/>
            <person name="Bergman C.M."/>
            <person name="Oliver B."/>
            <person name="Markow T.A."/>
            <person name="Kaufman T.C."/>
            <person name="Kellis M."/>
            <person name="Gelbart W."/>
            <person name="Iyer V.N."/>
            <person name="Pollard D.A."/>
            <person name="Sackton T.B."/>
            <person name="Larracuente A.M."/>
            <person name="Singh N.D."/>
            <person name="Abad J.P."/>
            <person name="Abt D.N."/>
            <person name="Adryan B."/>
            <person name="Aguade M."/>
            <person name="Akashi H."/>
            <person name="Anderson W.W."/>
            <person name="Aquadro C.F."/>
            <person name="Ardell D.H."/>
            <person name="Arguello R."/>
            <person name="Artieri C.G."/>
            <person name="Barbash D.A."/>
            <person name="Barker D."/>
            <person name="Barsanti P."/>
            <person name="Batterham P."/>
            <person name="Batzoglou S."/>
            <person name="Begun D."/>
            <person name="Bhutkar A."/>
            <person name="Blanco E."/>
            <person name="Bosak S.A."/>
            <person name="Bradley R.K."/>
            <person name="Brand A.D."/>
            <person name="Brent M.R."/>
            <person name="Brooks A.N."/>
            <person name="Brown R.H."/>
            <person name="Butlin R.K."/>
            <person name="Caggese C."/>
            <person name="Calvi B.R."/>
            <person name="Bernardo de Carvalho A."/>
            <person name="Caspi A."/>
            <person name="Castrezana S."/>
            <person name="Celniker S.E."/>
            <person name="Chang J.L."/>
            <person name="Chapple C."/>
            <person name="Chatterji S."/>
            <person name="Chinwalla A."/>
            <person name="Civetta A."/>
            <person name="Clifton S.W."/>
            <person name="Comeron J.M."/>
            <person name="Costello J.C."/>
            <person name="Coyne J.A."/>
            <person name="Daub J."/>
            <person name="David R.G."/>
            <person name="Delcher A.L."/>
            <person name="Delehaunty K."/>
            <person name="Do C.B."/>
            <person name="Ebling H."/>
            <person name="Edwards K."/>
            <person name="Eickbush T."/>
            <person name="Evans J.D."/>
            <person name="Filipski A."/>
            <person name="Findeiss S."/>
            <person name="Freyhult E."/>
            <person name="Fulton L."/>
            <person name="Fulton R."/>
            <person name="Garcia A.C."/>
            <person name="Gardiner A."/>
            <person name="Garfield D.A."/>
            <person name="Garvin B.E."/>
            <person name="Gibson G."/>
            <person name="Gilbert D."/>
            <person name="Gnerre S."/>
            <person name="Godfrey J."/>
            <person name="Good R."/>
            <person name="Gotea V."/>
            <person name="Gravely B."/>
            <person name="Greenberg A.J."/>
            <person name="Griffiths-Jones S."/>
            <person name="Gross S."/>
            <person name="Guigo R."/>
            <person name="Gustafson E.A."/>
            <person name="Haerty W."/>
            <person name="Hahn M.W."/>
            <person name="Halligan D.L."/>
            <person name="Halpern A.L."/>
            <person name="Halter G.M."/>
            <person name="Han M.V."/>
            <person name="Heger A."/>
            <person name="Hillier L."/>
            <person name="Hinrichs A.S."/>
            <person name="Holmes I."/>
            <person name="Hoskins R.A."/>
            <person name="Hubisz M.J."/>
            <person name="Hultmark D."/>
            <person name="Huntley M.A."/>
            <person name="Jaffe D.B."/>
            <person name="Jagadeeshan S."/>
            <person name="Jeck W.R."/>
            <person name="Johnson J."/>
            <person name="Jones C.D."/>
            <person name="Jordan W.C."/>
            <person name="Karpen G.H."/>
            <person name="Kataoka E."/>
            <person name="Keightley P.D."/>
            <person name="Kheradpour P."/>
            <person name="Kirkness E.F."/>
            <person name="Koerich L.B."/>
            <person name="Kristiansen K."/>
            <person name="Kudrna D."/>
            <person name="Kulathinal R.J."/>
            <person name="Kumar S."/>
            <person name="Kwok R."/>
            <person name="Lander E."/>
            <person name="Langley C.H."/>
            <person name="Lapoint R."/>
            <person name="Lazzaro B.P."/>
            <person name="Lee S.J."/>
            <person name="Levesque L."/>
            <person name="Li R."/>
            <person name="Lin C.F."/>
            <person name="Lin M.F."/>
            <person name="Lindblad-Toh K."/>
            <person name="Llopart A."/>
            <person name="Long M."/>
            <person name="Low L."/>
            <person name="Lozovsky E."/>
            <person name="Lu J."/>
            <person name="Luo M."/>
            <person name="Machado C.A."/>
            <person name="Makalowski W."/>
            <person name="Marzo M."/>
            <person name="Matsuda M."/>
            <person name="Matzkin L."/>
            <person name="McAllister B."/>
            <person name="McBride C.S."/>
            <person name="McKernan B."/>
            <person name="McKernan K."/>
            <person name="Mendez-Lago M."/>
            <person name="Minx P."/>
            <person name="Mollenhauer M.U."/>
            <person name="Montooth K."/>
            <person name="Mount S.M."/>
            <person name="Mu X."/>
            <person name="Myers E."/>
            <person name="Negre B."/>
            <person name="Newfeld S."/>
            <person name="Nielsen R."/>
            <person name="Noor M.A."/>
            <person name="O'Grady P."/>
            <person name="Pachter L."/>
            <person name="Papaceit M."/>
            <person name="Parisi M.J."/>
            <person name="Parisi M."/>
            <person name="Parts L."/>
            <person name="Pedersen J.S."/>
            <person name="Pesole G."/>
            <person name="Phillippy A.M."/>
            <person name="Ponting C.P."/>
            <person name="Pop M."/>
            <person name="Porcelli D."/>
            <person name="Powell J.R."/>
            <person name="Prohaska S."/>
            <person name="Pruitt K."/>
            <person name="Puig M."/>
            <person name="Quesneville H."/>
            <person name="Ram K.R."/>
            <person name="Rand D."/>
            <person name="Rasmussen M.D."/>
            <person name="Reed L.K."/>
            <person name="Reenan R."/>
            <person name="Reily A."/>
            <person name="Remington K.A."/>
            <person name="Rieger T.T."/>
            <person name="Ritchie M.G."/>
            <person name="Robin C."/>
            <person name="Rogers Y.H."/>
            <person name="Rohde C."/>
            <person name="Rozas J."/>
            <person name="Rubenfield M.J."/>
            <person name="Ruiz A."/>
            <person name="Russo S."/>
            <person name="Salzberg S.L."/>
            <person name="Sanchez-Gracia A."/>
            <person name="Saranga D.J."/>
            <person name="Sato H."/>
            <person name="Schaeffer S.W."/>
            <person name="Schatz M.C."/>
            <person name="Schlenke T."/>
            <person name="Schwartz R."/>
            <person name="Segarra C."/>
            <person name="Singh R.S."/>
            <person name="Sirot L."/>
            <person name="Sirota M."/>
            <person name="Sisneros N.B."/>
            <person name="Smith C.D."/>
            <person name="Smith T.F."/>
            <person name="Spieth J."/>
            <person name="Stage D.E."/>
            <person name="Stark A."/>
            <person name="Stephan W."/>
            <person name="Strausberg R.L."/>
            <person name="Strempel S."/>
            <person name="Sturgill D."/>
            <person name="Sutton G."/>
            <person name="Sutton G.G."/>
            <person name="Tao W."/>
            <person name="Teichmann S."/>
            <person name="Tobari Y.N."/>
            <person name="Tomimura Y."/>
            <person name="Tsolas J.M."/>
            <person name="Valente V.L."/>
            <person name="Venter E."/>
            <person name="Venter J.C."/>
            <person name="Vicario S."/>
            <person name="Vieira F.G."/>
            <person name="Vilella A.J."/>
            <person name="Villasante A."/>
            <person name="Walenz B."/>
            <person name="Wang J."/>
            <person name="Wasserman M."/>
            <person name="Watts T."/>
            <person name="Wilson D."/>
            <person name="Wilson R.K."/>
            <person name="Wing R.A."/>
            <person name="Wolfner M.F."/>
            <person name="Wong A."/>
            <person name="Wong G.K."/>
            <person name="Wu C.I."/>
            <person name="Wu G."/>
            <person name="Yamamoto D."/>
            <person name="Yang H.P."/>
            <person name="Yang S.P."/>
            <person name="Yorke J.A."/>
            <person name="Yoshida K."/>
            <person name="Zdobnov E."/>
            <person name="Zhang P."/>
            <person name="Zhang Y."/>
            <person name="Zimin A.V."/>
            <person name="Baldwin J."/>
            <person name="Abdouelleil A."/>
            <person name="Abdulkadir J."/>
            <person name="Abebe A."/>
            <person name="Abera B."/>
            <person name="Abreu J."/>
            <person name="Acer S.C."/>
            <person name="Aftuck L."/>
            <person name="Alexander A."/>
            <person name="An P."/>
            <person name="Anderson E."/>
            <person name="Anderson S."/>
            <person name="Arachi H."/>
            <person name="Azer M."/>
            <person name="Bachantsang P."/>
            <person name="Barry A."/>
            <person name="Bayul T."/>
            <person name="Berlin A."/>
            <person name="Bessette D."/>
            <person name="Bloom T."/>
            <person name="Blye J."/>
            <person name="Boguslavskiy L."/>
            <person name="Bonnet C."/>
            <person name="Boukhgalter B."/>
            <person name="Bourzgui I."/>
            <person name="Brown A."/>
            <person name="Cahill P."/>
            <person name="Channer S."/>
            <person name="Cheshatsang Y."/>
            <person name="Chuda L."/>
            <person name="Citroen M."/>
            <person name="Collymore A."/>
            <person name="Cooke P."/>
            <person name="Costello M."/>
            <person name="D'Aco K."/>
            <person name="Daza R."/>
            <person name="De Haan G."/>
            <person name="DeGray S."/>
            <person name="DeMaso C."/>
            <person name="Dhargay N."/>
            <person name="Dooley K."/>
            <person name="Dooley E."/>
            <person name="Doricent M."/>
            <person name="Dorje P."/>
            <person name="Dorjee K."/>
            <person name="Dupes A."/>
            <person name="Elong R."/>
            <person name="Falk J."/>
            <person name="Farina A."/>
            <person name="Faro S."/>
            <person name="Ferguson D."/>
            <person name="Fisher S."/>
            <person name="Foley C.D."/>
            <person name="Franke A."/>
            <person name="Friedrich D."/>
            <person name="Gadbois L."/>
            <person name="Gearin G."/>
            <person name="Gearin C.R."/>
            <person name="Giannoukos G."/>
            <person name="Goode T."/>
            <person name="Graham J."/>
            <person name="Grandbois E."/>
            <person name="Grewal S."/>
            <person name="Gyaltsen K."/>
            <person name="Hafez N."/>
            <person name="Hagos B."/>
            <person name="Hall J."/>
            <person name="Henson C."/>
            <person name="Hollinger A."/>
            <person name="Honan T."/>
            <person name="Huard M.D."/>
            <person name="Hughes L."/>
            <person name="Hurhula B."/>
            <person name="Husby M.E."/>
            <person name="Kamat A."/>
            <person name="Kanga B."/>
            <person name="Kashin S."/>
            <person name="Khazanovich D."/>
            <person name="Kisner P."/>
            <person name="Lance K."/>
            <person name="Lara M."/>
            <person name="Lee W."/>
            <person name="Lennon N."/>
            <person name="Letendre F."/>
            <person name="LeVine R."/>
            <person name="Lipovsky A."/>
            <person name="Liu X."/>
            <person name="Liu J."/>
            <person name="Liu S."/>
            <person name="Lokyitsang T."/>
            <person name="Lokyitsang Y."/>
            <person name="Lubonja R."/>
            <person name="Lui A."/>
            <person name="MacDonald P."/>
            <person name="Magnisalis V."/>
            <person name="Maru K."/>
            <person name="Matthews C."/>
            <person name="McCusker W."/>
            <person name="McDonough S."/>
            <person name="Mehta T."/>
            <person name="Meldrim J."/>
            <person name="Meneus L."/>
            <person name="Mihai O."/>
            <person name="Mihalev A."/>
            <person name="Mihova T."/>
            <person name="Mittelman R."/>
            <person name="Mlenga V."/>
            <person name="Montmayeur A."/>
            <person name="Mulrain L."/>
            <person name="Navidi A."/>
            <person name="Naylor J."/>
            <person name="Negash T."/>
            <person name="Nguyen T."/>
            <person name="Nguyen N."/>
            <person name="Nicol R."/>
            <person name="Norbu C."/>
            <person name="Norbu N."/>
            <person name="Novod N."/>
            <person name="O'Neill B."/>
            <person name="Osman S."/>
            <person name="Markiewicz E."/>
            <person name="Oyono O.L."/>
            <person name="Patti C."/>
            <person name="Phunkhang P."/>
            <person name="Pierre F."/>
            <person name="Priest M."/>
            <person name="Raghuraman S."/>
            <person name="Rege F."/>
            <person name="Reyes R."/>
            <person name="Rise C."/>
            <person name="Rogov P."/>
            <person name="Ross K."/>
            <person name="Ryan E."/>
            <person name="Settipalli S."/>
            <person name="Shea T."/>
            <person name="Sherpa N."/>
            <person name="Shi L."/>
            <person name="Shih D."/>
            <person name="Sparrow T."/>
            <person name="Spaulding J."/>
            <person name="Stalker J."/>
            <person name="Stange-Thomann N."/>
            <person name="Stavropoulos S."/>
            <person name="Stone C."/>
            <person name="Strader C."/>
            <person name="Tesfaye S."/>
            <person name="Thomson T."/>
            <person name="Thoulutsang Y."/>
            <person name="Thoulutsang D."/>
            <person name="Topham K."/>
            <person name="Topping I."/>
            <person name="Tsamla T."/>
            <person name="Vassiliev H."/>
            <person name="Vo A."/>
            <person name="Wangchuk T."/>
            <person name="Wangdi T."/>
            <person name="Weiand M."/>
            <person name="Wilkinson J."/>
            <person name="Wilson A."/>
            <person name="Yadav S."/>
            <person name="Young G."/>
            <person name="Yu Q."/>
            <person name="Zembek L."/>
            <person name="Zhong D."/>
            <person name="Zimmer A."/>
            <person name="Zwirko Z."/>
            <person name="Jaffe D.B."/>
            <person name="Alvarez P."/>
            <person name="Brockman W."/>
            <person name="Butler J."/>
            <person name="Chin C."/>
            <person name="Gnerre S."/>
            <person name="Grabherr M."/>
            <person name="Kleber M."/>
            <person name="Mauceli E."/>
            <person name="MacCallum I."/>
        </authorList>
    </citation>
    <scope>NUCLEOTIDE SEQUENCE [LARGE SCALE GENOMIC DNA]</scope>
    <source>
        <strain evidence="3">Rob3c / Tucson 14021-0248.25</strain>
    </source>
</reference>
<dbReference type="HOGENOM" id="CLU_1311299_0_0_1"/>
<organism evidence="3">
    <name type="scientific">Drosophila sechellia</name>
    <name type="common">Fruit fly</name>
    <dbReference type="NCBI Taxonomy" id="7238"/>
    <lineage>
        <taxon>Eukaryota</taxon>
        <taxon>Metazoa</taxon>
        <taxon>Ecdysozoa</taxon>
        <taxon>Arthropoda</taxon>
        <taxon>Hexapoda</taxon>
        <taxon>Insecta</taxon>
        <taxon>Pterygota</taxon>
        <taxon>Neoptera</taxon>
        <taxon>Endopterygota</taxon>
        <taxon>Diptera</taxon>
        <taxon>Brachycera</taxon>
        <taxon>Muscomorpha</taxon>
        <taxon>Ephydroidea</taxon>
        <taxon>Drosophilidae</taxon>
        <taxon>Drosophila</taxon>
        <taxon>Sophophora</taxon>
    </lineage>
</organism>
<keyword evidence="3" id="KW-1185">Reference proteome</keyword>
<sequence>MPENPAIQRCSFIFLTIENEDSALLHQQHTLASTKRNLAGLGIGAAGIGSSIYQQQQRTPHQQQQQHQAVQGRHADNDTMAAAAAAVAAQGMLPGSASAGGLNPFGQPASSGDFVYGLDGMEATDLEAGGMPQFALSPDTYDVRQRTHREYLGHHRLAQHSLQGELDKVSAFNAHFWPCIKMAKWIGAMGVYGAMGLWCYGGYGHDPYTF</sequence>
<gene>
    <name evidence="2" type="primary">Dsec\GM12372</name>
    <name evidence="2" type="ORF">Dsec_GM12372</name>
</gene>
<feature type="region of interest" description="Disordered" evidence="1">
    <location>
        <begin position="52"/>
        <end position="77"/>
    </location>
</feature>
<evidence type="ECO:0000256" key="1">
    <source>
        <dbReference type="SAM" id="MobiDB-lite"/>
    </source>
</evidence>
<protein>
    <submittedName>
        <fullName evidence="2">GM12372</fullName>
    </submittedName>
</protein>
<evidence type="ECO:0000313" key="3">
    <source>
        <dbReference type="Proteomes" id="UP000001292"/>
    </source>
</evidence>
<dbReference type="AlphaFoldDB" id="B4I0U3"/>